<dbReference type="Gene3D" id="1.10.1370.10">
    <property type="entry name" value="Neurolysin, domain 3"/>
    <property type="match status" value="1"/>
</dbReference>
<name>A0ABT0A0W2_9GAMM</name>
<dbReference type="PANTHER" id="PTHR43660">
    <property type="entry name" value="DIPEPTIDYL CARBOXYPEPTIDASE"/>
    <property type="match status" value="1"/>
</dbReference>
<evidence type="ECO:0000256" key="7">
    <source>
        <dbReference type="RuleBase" id="RU003435"/>
    </source>
</evidence>
<gene>
    <name evidence="10" type="ORF">MQC88_01310</name>
</gene>
<comment type="similarity">
    <text evidence="1 7">Belongs to the peptidase M3 family.</text>
</comment>
<dbReference type="Gene3D" id="3.40.390.10">
    <property type="entry name" value="Collagenase (Catalytic Domain)"/>
    <property type="match status" value="1"/>
</dbReference>
<dbReference type="Gene3D" id="1.10.1370.40">
    <property type="match status" value="1"/>
</dbReference>
<sequence>MNHPLALAVALALAAAAPAHAAASSPAPDQPVSSTPQSSNPFFAESPLPLQYPQFDKIQASDFGPAFDRGMAEQRQEFDAIAASDAAPTFDNTILAMERSGQVLSRARYVFGNLTSADTSDTLDKLDAQYSPRFAAHRDALYLNPKLFARVKALYDSRGTLGLDAQDARLVERYYTDFVRAGANLTPQQQERVKAINAELATLTTKFSQDVLAERNDSAIVVDSRDELSGMTDDQVNAAAEAAKAKGLDGKFLIPLLNTTGQPTEAQLDNRALRERIHRASVARGSRGNQWDTRAAVSQVTRLRAERAKIMGYPNYAAFAVAEETAKTPEAINAMLEKLAPIAVANARREGSVLQAMIDSEQKAKGQPSFQLQPWDWAYYTEKVRKAQYDYDESQIKPYLELDNVLENGVFFAAGKLYGLKFKRRTDLPVYQPDVRVYDVSNEDGSQLALVLVDPYARPTKQGGAWMSSYVDQSDLMGTKPVVALHLNVTKPAAGKPALMTWDDANTAFHEFGHVLHGMFSDVKYPYFSGTNVPRDFVEFPSQVNEMWMDDPVVLANYARHWQTGEPMPKALLDKVMAASKFNEGFATTEYLGAAMLDQKWHQVAADQLPDAAGVMDYEAAALKSVGLDYAPVPPRYRTPYFSHIMGGYAAGYYAYIWSEVLDADTAKWIREHGGLTRENGNRFRDMILSRGGSQDALELFKAFYGADPEIAPLLERRGLVAEGGDDAAKPDTGPVPPKP</sequence>
<dbReference type="InterPro" id="IPR045090">
    <property type="entry name" value="Pept_M3A_M3B"/>
</dbReference>
<dbReference type="RefSeq" id="WP_243318509.1">
    <property type="nucleotide sequence ID" value="NZ_JALGCL010000001.1"/>
</dbReference>
<protein>
    <submittedName>
        <fullName evidence="10">M3 family metallopeptidase</fullName>
    </submittedName>
</protein>
<dbReference type="InterPro" id="IPR024079">
    <property type="entry name" value="MetalloPept_cat_dom_sf"/>
</dbReference>
<evidence type="ECO:0000256" key="1">
    <source>
        <dbReference type="ARBA" id="ARBA00006040"/>
    </source>
</evidence>
<dbReference type="InterPro" id="IPR024077">
    <property type="entry name" value="Neurolysin/TOP_dom2"/>
</dbReference>
<evidence type="ECO:0000256" key="5">
    <source>
        <dbReference type="ARBA" id="ARBA00022833"/>
    </source>
</evidence>
<evidence type="ECO:0000313" key="11">
    <source>
        <dbReference type="Proteomes" id="UP001165423"/>
    </source>
</evidence>
<dbReference type="Proteomes" id="UP001165423">
    <property type="component" value="Unassembled WGS sequence"/>
</dbReference>
<proteinExistence type="inferred from homology"/>
<keyword evidence="6 7" id="KW-0482">Metalloprotease</keyword>
<feature type="signal peptide" evidence="8">
    <location>
        <begin position="1"/>
        <end position="21"/>
    </location>
</feature>
<dbReference type="SUPFAM" id="SSF55486">
    <property type="entry name" value="Metalloproteases ('zincins'), catalytic domain"/>
    <property type="match status" value="1"/>
</dbReference>
<feature type="domain" description="Peptidase M3A/M3B catalytic" evidence="9">
    <location>
        <begin position="267"/>
        <end position="719"/>
    </location>
</feature>
<keyword evidence="2 7" id="KW-0645">Protease</keyword>
<evidence type="ECO:0000256" key="4">
    <source>
        <dbReference type="ARBA" id="ARBA00022801"/>
    </source>
</evidence>
<feature type="chain" id="PRO_5045798204" evidence="8">
    <location>
        <begin position="22"/>
        <end position="740"/>
    </location>
</feature>
<evidence type="ECO:0000313" key="10">
    <source>
        <dbReference type="EMBL" id="MCJ0824610.1"/>
    </source>
</evidence>
<accession>A0ABT0A0W2</accession>
<evidence type="ECO:0000256" key="6">
    <source>
        <dbReference type="ARBA" id="ARBA00023049"/>
    </source>
</evidence>
<keyword evidence="11" id="KW-1185">Reference proteome</keyword>
<evidence type="ECO:0000256" key="3">
    <source>
        <dbReference type="ARBA" id="ARBA00022723"/>
    </source>
</evidence>
<comment type="caution">
    <text evidence="10">The sequence shown here is derived from an EMBL/GenBank/DDBJ whole genome shotgun (WGS) entry which is preliminary data.</text>
</comment>
<comment type="cofactor">
    <cofactor evidence="7">
        <name>Zn(2+)</name>
        <dbReference type="ChEBI" id="CHEBI:29105"/>
    </cofactor>
    <text evidence="7">Binds 1 zinc ion.</text>
</comment>
<dbReference type="Pfam" id="PF01432">
    <property type="entry name" value="Peptidase_M3"/>
    <property type="match status" value="1"/>
</dbReference>
<evidence type="ECO:0000256" key="8">
    <source>
        <dbReference type="SAM" id="SignalP"/>
    </source>
</evidence>
<dbReference type="EMBL" id="JALGCL010000001">
    <property type="protein sequence ID" value="MCJ0824610.1"/>
    <property type="molecule type" value="Genomic_DNA"/>
</dbReference>
<dbReference type="CDD" id="cd06456">
    <property type="entry name" value="M3A_DCP"/>
    <property type="match status" value="1"/>
</dbReference>
<reference evidence="10 11" key="1">
    <citation type="submission" date="2022-03" db="EMBL/GenBank/DDBJ databases">
        <title>Luteimonas soily sp. nov., a novel bacterium isolated from the soil.</title>
        <authorList>
            <person name="Zhang X."/>
        </authorList>
    </citation>
    <scope>NUCLEOTIDE SEQUENCE [LARGE SCALE GENOMIC DNA]</scope>
    <source>
        <strain evidence="10 11">50</strain>
    </source>
</reference>
<dbReference type="InterPro" id="IPR034005">
    <property type="entry name" value="M3A_DCP"/>
</dbReference>
<dbReference type="PANTHER" id="PTHR43660:SF1">
    <property type="entry name" value="DIPEPTIDYL CARBOXYPEPTIDASE"/>
    <property type="match status" value="1"/>
</dbReference>
<evidence type="ECO:0000256" key="2">
    <source>
        <dbReference type="ARBA" id="ARBA00022670"/>
    </source>
</evidence>
<keyword evidence="4 7" id="KW-0378">Hydrolase</keyword>
<dbReference type="InterPro" id="IPR001567">
    <property type="entry name" value="Pept_M3A_M3B_dom"/>
</dbReference>
<keyword evidence="3 7" id="KW-0479">Metal-binding</keyword>
<organism evidence="10 11">
    <name type="scientific">Cognatiluteimonas sedimenti</name>
    <dbReference type="NCBI Taxonomy" id="2927791"/>
    <lineage>
        <taxon>Bacteria</taxon>
        <taxon>Pseudomonadati</taxon>
        <taxon>Pseudomonadota</taxon>
        <taxon>Gammaproteobacteria</taxon>
        <taxon>Lysobacterales</taxon>
        <taxon>Lysobacteraceae</taxon>
        <taxon>Cognatiluteimonas</taxon>
    </lineage>
</organism>
<keyword evidence="5 7" id="KW-0862">Zinc</keyword>
<evidence type="ECO:0000259" key="9">
    <source>
        <dbReference type="Pfam" id="PF01432"/>
    </source>
</evidence>
<keyword evidence="8" id="KW-0732">Signal</keyword>